<dbReference type="AlphaFoldDB" id="A0A238WTR6"/>
<dbReference type="Proteomes" id="UP000198397">
    <property type="component" value="Unassembled WGS sequence"/>
</dbReference>
<organism evidence="2 3">
    <name type="scientific">Halorubrum vacuolatum</name>
    <name type="common">Natronobacterium vacuolatum</name>
    <dbReference type="NCBI Taxonomy" id="63740"/>
    <lineage>
        <taxon>Archaea</taxon>
        <taxon>Methanobacteriati</taxon>
        <taxon>Methanobacteriota</taxon>
        <taxon>Stenosarchaea group</taxon>
        <taxon>Halobacteria</taxon>
        <taxon>Halobacteriales</taxon>
        <taxon>Haloferacaceae</taxon>
        <taxon>Halorubrum</taxon>
    </lineage>
</organism>
<reference evidence="2 3" key="1">
    <citation type="submission" date="2017-06" db="EMBL/GenBank/DDBJ databases">
        <authorList>
            <person name="Kim H.J."/>
            <person name="Triplett B.A."/>
        </authorList>
    </citation>
    <scope>NUCLEOTIDE SEQUENCE [LARGE SCALE GENOMIC DNA]</scope>
    <source>
        <strain evidence="2 3">DSM 8800</strain>
    </source>
</reference>
<name>A0A238WTR6_HALVU</name>
<dbReference type="RefSeq" id="WP_089384992.1">
    <property type="nucleotide sequence ID" value="NZ_FZNQ01000010.1"/>
</dbReference>
<proteinExistence type="predicted"/>
<evidence type="ECO:0000313" key="3">
    <source>
        <dbReference type="Proteomes" id="UP000198397"/>
    </source>
</evidence>
<keyword evidence="1" id="KW-0812">Transmembrane</keyword>
<keyword evidence="1" id="KW-1133">Transmembrane helix</keyword>
<evidence type="ECO:0000313" key="2">
    <source>
        <dbReference type="EMBL" id="SNR49956.1"/>
    </source>
</evidence>
<gene>
    <name evidence="2" type="ORF">SAMN06264855_11037</name>
</gene>
<evidence type="ECO:0000256" key="1">
    <source>
        <dbReference type="SAM" id="Phobius"/>
    </source>
</evidence>
<protein>
    <submittedName>
        <fullName evidence="2">Uncharacterized protein</fullName>
    </submittedName>
</protein>
<sequence>MRPPRTTTLFAALAVAILLLAALTFAPGVEVPEDFAPPMETAGLVNALGVLSLVAIVVLTLLLLRRMPR</sequence>
<accession>A0A238WTR6</accession>
<keyword evidence="1" id="KW-0472">Membrane</keyword>
<dbReference type="EMBL" id="FZNQ01000010">
    <property type="protein sequence ID" value="SNR49956.1"/>
    <property type="molecule type" value="Genomic_DNA"/>
</dbReference>
<keyword evidence="3" id="KW-1185">Reference proteome</keyword>
<feature type="transmembrane region" description="Helical" evidence="1">
    <location>
        <begin position="44"/>
        <end position="64"/>
    </location>
</feature>